<keyword evidence="3" id="KW-0472">Membrane</keyword>
<comment type="subcellular location">
    <subcellularLocation>
        <location evidence="1">Cell envelope</location>
    </subcellularLocation>
</comment>
<evidence type="ECO:0000313" key="8">
    <source>
        <dbReference type="Proteomes" id="UP000253817"/>
    </source>
</evidence>
<reference evidence="9" key="2">
    <citation type="submission" date="2018-05" db="EMBL/GenBank/DDBJ databases">
        <title>Genome Sequencing of selected type strains of the family Eggerthellaceae.</title>
        <authorList>
            <person name="Danylec N."/>
            <person name="Stoll D.A."/>
            <person name="Doetsch A."/>
            <person name="Huch M."/>
        </authorList>
    </citation>
    <scope>NUCLEOTIDE SEQUENCE [LARGE SCALE GENOMIC DNA]</scope>
    <source>
        <strain evidence="9">DSM 16107</strain>
    </source>
</reference>
<organism evidence="7 9">
    <name type="scientific">Eggerthella sinensis</name>
    <dbReference type="NCBI Taxonomy" id="242230"/>
    <lineage>
        <taxon>Bacteria</taxon>
        <taxon>Bacillati</taxon>
        <taxon>Actinomycetota</taxon>
        <taxon>Coriobacteriia</taxon>
        <taxon>Eggerthellales</taxon>
        <taxon>Eggerthellaceae</taxon>
        <taxon>Eggerthella</taxon>
    </lineage>
</organism>
<dbReference type="InterPro" id="IPR042229">
    <property type="entry name" value="Listeria/Bacterioides_rpt_sf"/>
</dbReference>
<feature type="compositionally biased region" description="Acidic residues" evidence="2">
    <location>
        <begin position="92"/>
        <end position="102"/>
    </location>
</feature>
<accession>A0A3N0IZS0</accession>
<dbReference type="InterPro" id="IPR015943">
    <property type="entry name" value="WD40/YVTN_repeat-like_dom_sf"/>
</dbReference>
<keyword evidence="4" id="KW-0732">Signal</keyword>
<reference evidence="7" key="3">
    <citation type="journal article" date="2019" name="Microbiol. Resour. Announc.">
        <title>Draft Genome Sequences of Type Strains of Gordonibacter faecihominis, Paraeggerthella hongkongensis, Parvibacter caecicola,Slackia equolifaciens, Slackia faecicanis, and Slackia isoflavoniconvertens.</title>
        <authorList>
            <person name="Danylec N."/>
            <person name="Stoll D.A."/>
            <person name="Dotsch A."/>
            <person name="Huch M."/>
        </authorList>
    </citation>
    <scope>NUCLEOTIDE SEQUENCE</scope>
    <source>
        <strain evidence="7">DSM 16107</strain>
    </source>
</reference>
<feature type="chain" id="PRO_5030078716" description="Pyrrolo-quinoline quinone repeat domain-containing protein" evidence="4">
    <location>
        <begin position="41"/>
        <end position="1689"/>
    </location>
</feature>
<dbReference type="Pfam" id="PF13360">
    <property type="entry name" value="PQQ_2"/>
    <property type="match status" value="1"/>
</dbReference>
<gene>
    <name evidence="6" type="ORF">C1876_06220</name>
    <name evidence="7" type="ORF">DMP09_04440</name>
</gene>
<feature type="compositionally biased region" description="Low complexity" evidence="2">
    <location>
        <begin position="1584"/>
        <end position="1605"/>
    </location>
</feature>
<sequence>MTIGSLSARADSGASIPQKLLSILLACVLAVSLVPSPAWASDGEADATSTASAEEKATVQPVDDPTTDDAVSLDAPLDASQNDSLSSSPDGEIVESPDEEPAIADPVGSELDRPVALSAEEPPASDGSDVAAEAATVTALNDESYIIIQDSADETDEYERTKDTKIKVGQTMYANAYDGASYSDNRIPAQSGWSYQWLAGNEKSDPDSAYVPIAGQTGPSLTVTEDLLDQVVGKYIRVKVTGDGQVLYGPGSWLSTPASSATYTPGPVVADGAITVSNVVLAYNGADFGSDYESVPDAHVGDVIKAAAYDSEDPSTMYYGDKVDFSWQVAESADGEFREVFVGDTYTVGSFAGKYLKVVATAKDGGSSHATEAGRILAEGVYTLVSASVTKTSSTTPTTLTASAFTGDYYSQTKVDNKYVSYTWEVCKTNPIYGSDKTWTVKKVGAKGDDRLELTDADGACWVRVKADAGDNTTGPSSSVGPIKPVGVYDIKLALFSNVTDGDVESNYYKVGDTIGLHVYESTEANMKGGLIPVESLTCTWKVADAANGTFAELTDGNAHKASFEITEAYQGKYLTCEVSAGVDTYELHVTKQIAAASALSVSKVELTNSDANGRVIPGSTLSAHAYDSAGKDITSEVLSAGLSFAWYTSEYASGSSPRRITGAQDASFSVTNENAMALKDKYLVATIVDERGADVSGVTGVKVSVPNAVRLYSVSVDNAVSGKPTVGVPLMATVKKGTSASNAVELGSDDAVSYQWQYTSIANTTSDSRFYDIAGATSSVYVPTATMKNKYLRVVVTSQNEIASTKFTRPYVYAIGPVSEPSVTYDLSSVALSSDAEGYRVGATLLPSPKYQEGEFEKAVPSDAYVGYTWYSSDNADGTNAKELSGFDAKTGALKLARGLEGSYVFVEANALGSPAKSTPVKVVAGALSATVKVTGISERDSDGQYSLEDWIPLTEYEWQSDKNVSAWDVFSELLQRAYYSYSLQDGWVPYSITPPGGVPLAAEHLGGYNYNYWSFKVNGTFASSYPTGYKLQDGDTIELVYLVNDGSEKPSDIEIVPDAPRPDYDDSAAWPGYAGGSASGPSTDAKTPVDTTDLAWSSALKDSSEYSKGVSDPILVNGDVYIAAGNTLYIKDAATGETKKQATLAVSINTTSRIVYADGLIVVPLSGGRLQALTADDLVTVWLTDELPAHMTGGSQQSLTTLTVRDGCVYYGTAAADWTTSYGGYYLCVDLATGETKWINKNSDAGYYWSGAASAGPYLVVADDNGVVRALDPASGDVVASLDLGVRVRSTVIADADGTTLYVVSNDGVLHKLSVAADGALTHAGSVKFGSSSTSTPSLTSNGKIVACGSSTEGYNNDWGGISYYGVIAVIDAATMTLENRVDRVDDGSWLPADAKSAPVIAQVNGETYAYFTCNSVPGGVYQYRLGDTSAGLIYHPEGTLANYCMASVAVGADGTLYYTNDSGYLIALKHSSKIRVTFDSKGGTIVGVSFVAPNEKVSAPADPVREGYTFAGWFVDEGCTKAWDFDAPVTGAMTLHAKWDKKQDGNEGGDDNKHDPEQPGGDDHEQGGSSNGGADDPQDSPAPYAKPLPAGGAPAATHAPLTQESAKTDDDKQETEKKAEQKADASTRSEDRAKATSAGVDADTGAGEQHDGVNPWAMGGVALGVIGLIGATVYVVRTRRRNGEAS</sequence>
<dbReference type="Gene3D" id="2.60.40.4270">
    <property type="entry name" value="Listeria-Bacteroides repeat domain"/>
    <property type="match status" value="1"/>
</dbReference>
<dbReference type="OrthoDB" id="3187397at2"/>
<feature type="compositionally biased region" description="Basic and acidic residues" evidence="2">
    <location>
        <begin position="1544"/>
        <end position="1569"/>
    </location>
</feature>
<evidence type="ECO:0000256" key="1">
    <source>
        <dbReference type="ARBA" id="ARBA00004196"/>
    </source>
</evidence>
<feature type="domain" description="Pyrrolo-quinoline quinone repeat" evidence="5">
    <location>
        <begin position="1230"/>
        <end position="1404"/>
    </location>
</feature>
<dbReference type="NCBIfam" id="TIGR02543">
    <property type="entry name" value="List_Bact_rpt"/>
    <property type="match status" value="1"/>
</dbReference>
<dbReference type="Gene3D" id="2.130.10.10">
    <property type="entry name" value="YVTN repeat-like/Quinoprotein amine dehydrogenase"/>
    <property type="match status" value="1"/>
</dbReference>
<evidence type="ECO:0000313" key="7">
    <source>
        <dbReference type="EMBL" id="RNM42493.1"/>
    </source>
</evidence>
<feature type="compositionally biased region" description="Basic and acidic residues" evidence="2">
    <location>
        <begin position="1609"/>
        <end position="1637"/>
    </location>
</feature>
<feature type="transmembrane region" description="Helical" evidence="3">
    <location>
        <begin position="1659"/>
        <end position="1679"/>
    </location>
</feature>
<dbReference type="EMBL" id="QICC01000011">
    <property type="protein sequence ID" value="RNM42493.1"/>
    <property type="molecule type" value="Genomic_DNA"/>
</dbReference>
<evidence type="ECO:0000256" key="3">
    <source>
        <dbReference type="SAM" id="Phobius"/>
    </source>
</evidence>
<evidence type="ECO:0000313" key="9">
    <source>
        <dbReference type="Proteomes" id="UP000270112"/>
    </source>
</evidence>
<dbReference type="GO" id="GO:0030313">
    <property type="term" value="C:cell envelope"/>
    <property type="evidence" value="ECO:0007669"/>
    <property type="project" value="UniProtKB-SubCell"/>
</dbReference>
<comment type="caution">
    <text evidence="7">The sequence shown here is derived from an EMBL/GenBank/DDBJ whole genome shotgun (WGS) entry which is preliminary data.</text>
</comment>
<evidence type="ECO:0000256" key="2">
    <source>
        <dbReference type="SAM" id="MobiDB-lite"/>
    </source>
</evidence>
<feature type="signal peptide" evidence="4">
    <location>
        <begin position="1"/>
        <end position="40"/>
    </location>
</feature>
<reference evidence="6 8" key="1">
    <citation type="journal article" date="2018" name="Elife">
        <title>Discovery and characterization of a prevalent human gut bacterial enzyme sufficient for the inactivation of a family of plant toxins.</title>
        <authorList>
            <person name="Koppel N."/>
            <person name="Bisanz J.E."/>
            <person name="Pandelia M.E."/>
            <person name="Turnbaugh P.J."/>
            <person name="Balskus E.P."/>
        </authorList>
    </citation>
    <scope>NUCLEOTIDE SEQUENCE [LARGE SCALE GENOMIC DNA]</scope>
    <source>
        <strain evidence="6 8">DSM 16107</strain>
    </source>
</reference>
<dbReference type="Gene3D" id="2.60.40.2700">
    <property type="match status" value="2"/>
</dbReference>
<dbReference type="EMBL" id="PPTT01000008">
    <property type="protein sequence ID" value="RDB69646.1"/>
    <property type="molecule type" value="Genomic_DNA"/>
</dbReference>
<evidence type="ECO:0000259" key="5">
    <source>
        <dbReference type="Pfam" id="PF13360"/>
    </source>
</evidence>
<dbReference type="InterPro" id="IPR018391">
    <property type="entry name" value="PQQ_b-propeller_rpt"/>
</dbReference>
<evidence type="ECO:0000256" key="4">
    <source>
        <dbReference type="SAM" id="SignalP"/>
    </source>
</evidence>
<proteinExistence type="predicted"/>
<dbReference type="InterPro" id="IPR011047">
    <property type="entry name" value="Quinoprotein_ADH-like_sf"/>
</dbReference>
<keyword evidence="8" id="KW-1185">Reference proteome</keyword>
<protein>
    <recommendedName>
        <fullName evidence="5">Pyrrolo-quinoline quinone repeat domain-containing protein</fullName>
    </recommendedName>
</protein>
<keyword evidence="3" id="KW-0812">Transmembrane</keyword>
<name>A0A3N0IZS0_9ACTN</name>
<dbReference type="Pfam" id="PF09479">
    <property type="entry name" value="Flg_new"/>
    <property type="match status" value="1"/>
</dbReference>
<dbReference type="SMART" id="SM00564">
    <property type="entry name" value="PQQ"/>
    <property type="match status" value="4"/>
</dbReference>
<dbReference type="RefSeq" id="WP_114545848.1">
    <property type="nucleotide sequence ID" value="NZ_PPTT01000008.1"/>
</dbReference>
<dbReference type="InterPro" id="IPR002372">
    <property type="entry name" value="PQQ_rpt_dom"/>
</dbReference>
<dbReference type="Proteomes" id="UP000270112">
    <property type="component" value="Unassembled WGS sequence"/>
</dbReference>
<dbReference type="SUPFAM" id="SSF50998">
    <property type="entry name" value="Quinoprotein alcohol dehydrogenase-like"/>
    <property type="match status" value="1"/>
</dbReference>
<dbReference type="InterPro" id="IPR013378">
    <property type="entry name" value="InlB-like_B-rpt"/>
</dbReference>
<evidence type="ECO:0000313" key="6">
    <source>
        <dbReference type="EMBL" id="RDB69646.1"/>
    </source>
</evidence>
<feature type="compositionally biased region" description="Polar residues" evidence="2">
    <location>
        <begin position="79"/>
        <end position="89"/>
    </location>
</feature>
<dbReference type="Proteomes" id="UP000253817">
    <property type="component" value="Unassembled WGS sequence"/>
</dbReference>
<feature type="compositionally biased region" description="Low complexity" evidence="2">
    <location>
        <begin position="40"/>
        <end position="70"/>
    </location>
</feature>
<keyword evidence="3" id="KW-1133">Transmembrane helix</keyword>
<feature type="region of interest" description="Disordered" evidence="2">
    <location>
        <begin position="40"/>
        <end position="107"/>
    </location>
</feature>
<feature type="region of interest" description="Disordered" evidence="2">
    <location>
        <begin position="1544"/>
        <end position="1660"/>
    </location>
</feature>